<dbReference type="PANTHER" id="PTHR23501">
    <property type="entry name" value="MAJOR FACILITATOR SUPERFAMILY"/>
    <property type="match status" value="1"/>
</dbReference>
<evidence type="ECO:0000313" key="9">
    <source>
        <dbReference type="EMBL" id="KAF4857642.1"/>
    </source>
</evidence>
<dbReference type="EMBL" id="QPMT01000025">
    <property type="protein sequence ID" value="KAF4857642.1"/>
    <property type="molecule type" value="Genomic_DNA"/>
</dbReference>
<dbReference type="PANTHER" id="PTHR23501:SF193">
    <property type="entry name" value="MULTIDRUG TRANSPORTER, PUTATIVE (AFU_ORTHOLOGUE AFUA_8G00940)-RELATED"/>
    <property type="match status" value="1"/>
</dbReference>
<evidence type="ECO:0000256" key="7">
    <source>
        <dbReference type="SAM" id="Phobius"/>
    </source>
</evidence>
<feature type="transmembrane region" description="Helical" evidence="7">
    <location>
        <begin position="369"/>
        <end position="390"/>
    </location>
</feature>
<feature type="transmembrane region" description="Helical" evidence="7">
    <location>
        <begin position="332"/>
        <end position="357"/>
    </location>
</feature>
<feature type="transmembrane region" description="Helical" evidence="7">
    <location>
        <begin position="221"/>
        <end position="240"/>
    </location>
</feature>
<feature type="transmembrane region" description="Helical" evidence="7">
    <location>
        <begin position="402"/>
        <end position="420"/>
    </location>
</feature>
<dbReference type="CDD" id="cd17502">
    <property type="entry name" value="MFS_Azr1_MDR_like"/>
    <property type="match status" value="1"/>
</dbReference>
<gene>
    <name evidence="9" type="primary">mlcE-3</name>
    <name evidence="9" type="ORF">CGCSCA2_v008108</name>
</gene>
<feature type="transmembrane region" description="Helical" evidence="7">
    <location>
        <begin position="103"/>
        <end position="120"/>
    </location>
</feature>
<comment type="similarity">
    <text evidence="2">Belongs to the major facilitator superfamily. TCR/Tet family.</text>
</comment>
<feature type="transmembrane region" description="Helical" evidence="7">
    <location>
        <begin position="191"/>
        <end position="209"/>
    </location>
</feature>
<comment type="subcellular location">
    <subcellularLocation>
        <location evidence="1">Membrane</location>
        <topology evidence="1">Multi-pass membrane protein</topology>
    </subcellularLocation>
</comment>
<comment type="caution">
    <text evidence="9">The sequence shown here is derived from an EMBL/GenBank/DDBJ whole genome shotgun (WGS) entry which is preliminary data.</text>
</comment>
<dbReference type="SUPFAM" id="SSF103473">
    <property type="entry name" value="MFS general substrate transporter"/>
    <property type="match status" value="1"/>
</dbReference>
<feature type="transmembrane region" description="Helical" evidence="7">
    <location>
        <begin position="158"/>
        <end position="179"/>
    </location>
</feature>
<dbReference type="InterPro" id="IPR036259">
    <property type="entry name" value="MFS_trans_sf"/>
</dbReference>
<reference evidence="9" key="1">
    <citation type="submission" date="2019-06" db="EMBL/GenBank/DDBJ databases">
        <authorList>
            <person name="Gan P."/>
            <person name="Shirasu K."/>
        </authorList>
    </citation>
    <scope>NUCLEOTIDE SEQUENCE [LARGE SCALE GENOMIC DNA]</scope>
    <source>
        <strain evidence="9">CAD2</strain>
    </source>
</reference>
<organism evidence="9 10">
    <name type="scientific">Colletotrichum siamense</name>
    <name type="common">Anthracnose fungus</name>
    <dbReference type="NCBI Taxonomy" id="690259"/>
    <lineage>
        <taxon>Eukaryota</taxon>
        <taxon>Fungi</taxon>
        <taxon>Dikarya</taxon>
        <taxon>Ascomycota</taxon>
        <taxon>Pezizomycotina</taxon>
        <taxon>Sordariomycetes</taxon>
        <taxon>Hypocreomycetidae</taxon>
        <taxon>Glomerellales</taxon>
        <taxon>Glomerellaceae</taxon>
        <taxon>Colletotrichum</taxon>
        <taxon>Colletotrichum gloeosporioides species complex</taxon>
    </lineage>
</organism>
<dbReference type="InterPro" id="IPR020846">
    <property type="entry name" value="MFS_dom"/>
</dbReference>
<feature type="transmembrane region" description="Helical" evidence="7">
    <location>
        <begin position="65"/>
        <end position="91"/>
    </location>
</feature>
<feature type="transmembrane region" description="Helical" evidence="7">
    <location>
        <begin position="537"/>
        <end position="557"/>
    </location>
</feature>
<evidence type="ECO:0000256" key="6">
    <source>
        <dbReference type="SAM" id="MobiDB-lite"/>
    </source>
</evidence>
<protein>
    <submittedName>
        <fullName evidence="9">Efflux pump mlcE</fullName>
    </submittedName>
</protein>
<sequence length="581" mass="62156">MPPEQSHESSAERRHQHLSGAESENAVTVSDTVHPSIDGVADDLEKTTKIKTEDNSQEYVGGVKLGLIVVSVSLACFLTVMDISVISTAIPKITDDFKSLVDVGWYGSAYNLGSAALVPLTGKMYNHFNLKWTFLVFFLAFELGSALCGAAQTSAMLIVGRTIAGLGASGIINGSFTIISASVPLEKRPPFIGACMGISQLGQVIGPLIGGAFTTGYTWRWSFYINLPLGALVAVPLVIIHIPEQVVKQSPLHVLKGLHRFLDLIGFALFAPSVIMLLLALQYGGNQFPWTSSQVIGLFCGAIVNAVVWAFWNRHKGDEGLIPTSMVKRRIVAISSLNYGLFMAVVFGGVFYLPIYFQATKEKSAMLSGVYLMPNILPQILTTILTGVLGRSFPKVGRIPPFALFAAATTAIGSGLYGTFQPNTSTGKWVGYQILAGVGQGFGFQMPLIAIQNDIKPEHLAEATSLLVWAQYVGPTIFIVAYNTLFTSSLRSEIPKHALNADVEAIVAAGATEFRKLVSAEDLPAVLVAYANAIDHVFFLVAAVGVFAFLAAFGMGWRDIRQKPTAPGTSNDDGSSSPAQA</sequence>
<dbReference type="OrthoDB" id="10021397at2759"/>
<dbReference type="Gene3D" id="1.20.1250.20">
    <property type="entry name" value="MFS general substrate transporter like domains"/>
    <property type="match status" value="2"/>
</dbReference>
<dbReference type="PROSITE" id="PS50850">
    <property type="entry name" value="MFS"/>
    <property type="match status" value="1"/>
</dbReference>
<dbReference type="Proteomes" id="UP000711996">
    <property type="component" value="Unassembled WGS sequence"/>
</dbReference>
<feature type="transmembrane region" description="Helical" evidence="7">
    <location>
        <begin position="295"/>
        <end position="312"/>
    </location>
</feature>
<evidence type="ECO:0000256" key="3">
    <source>
        <dbReference type="ARBA" id="ARBA00022692"/>
    </source>
</evidence>
<keyword evidence="4 7" id="KW-1133">Transmembrane helix</keyword>
<feature type="transmembrane region" description="Helical" evidence="7">
    <location>
        <begin position="261"/>
        <end position="283"/>
    </location>
</feature>
<feature type="transmembrane region" description="Helical" evidence="7">
    <location>
        <begin position="432"/>
        <end position="451"/>
    </location>
</feature>
<evidence type="ECO:0000259" key="8">
    <source>
        <dbReference type="PROSITE" id="PS50850"/>
    </source>
</evidence>
<keyword evidence="10" id="KW-1185">Reference proteome</keyword>
<evidence type="ECO:0000256" key="1">
    <source>
        <dbReference type="ARBA" id="ARBA00004141"/>
    </source>
</evidence>
<feature type="transmembrane region" description="Helical" evidence="7">
    <location>
        <begin position="132"/>
        <end position="152"/>
    </location>
</feature>
<dbReference type="GO" id="GO:0022857">
    <property type="term" value="F:transmembrane transporter activity"/>
    <property type="evidence" value="ECO:0007669"/>
    <property type="project" value="InterPro"/>
</dbReference>
<dbReference type="InterPro" id="IPR011701">
    <property type="entry name" value="MFS"/>
</dbReference>
<evidence type="ECO:0000256" key="5">
    <source>
        <dbReference type="ARBA" id="ARBA00023136"/>
    </source>
</evidence>
<feature type="compositionally biased region" description="Basic and acidic residues" evidence="6">
    <location>
        <begin position="1"/>
        <end position="13"/>
    </location>
</feature>
<evidence type="ECO:0000313" key="10">
    <source>
        <dbReference type="Proteomes" id="UP000711996"/>
    </source>
</evidence>
<dbReference type="Pfam" id="PF07690">
    <property type="entry name" value="MFS_1"/>
    <property type="match status" value="1"/>
</dbReference>
<keyword evidence="3 7" id="KW-0812">Transmembrane</keyword>
<dbReference type="AlphaFoldDB" id="A0A9P5K494"/>
<feature type="region of interest" description="Disordered" evidence="6">
    <location>
        <begin position="1"/>
        <end position="38"/>
    </location>
</feature>
<evidence type="ECO:0000256" key="2">
    <source>
        <dbReference type="ARBA" id="ARBA00007520"/>
    </source>
</evidence>
<dbReference type="GO" id="GO:0005886">
    <property type="term" value="C:plasma membrane"/>
    <property type="evidence" value="ECO:0007669"/>
    <property type="project" value="TreeGrafter"/>
</dbReference>
<feature type="domain" description="Major facilitator superfamily (MFS) profile" evidence="8">
    <location>
        <begin position="68"/>
        <end position="560"/>
    </location>
</feature>
<name>A0A9P5K494_COLSI</name>
<accession>A0A9P5K494</accession>
<proteinExistence type="inferred from homology"/>
<feature type="transmembrane region" description="Helical" evidence="7">
    <location>
        <begin position="463"/>
        <end position="482"/>
    </location>
</feature>
<keyword evidence="5 7" id="KW-0472">Membrane</keyword>
<evidence type="ECO:0000256" key="4">
    <source>
        <dbReference type="ARBA" id="ARBA00022989"/>
    </source>
</evidence>